<dbReference type="Proteomes" id="UP000215086">
    <property type="component" value="Chromosome"/>
</dbReference>
<evidence type="ECO:0008006" key="3">
    <source>
        <dbReference type="Google" id="ProtNLM"/>
    </source>
</evidence>
<sequence length="65" mass="7492">MNAVGTPPNIKQRQLLRIAQVKEKLAEKYARLAKTVSSKVRRRIYLNRVKKYTLQAKNARILAGQ</sequence>
<evidence type="ECO:0000313" key="2">
    <source>
        <dbReference type="Proteomes" id="UP000215086"/>
    </source>
</evidence>
<reference evidence="1 2" key="1">
    <citation type="journal article" name="Front. Microbiol.">
        <title>Sugar Metabolism of the First Thermophilic Planctomycete Thermogutta terrifontis: Comparative Genomic and Transcriptomic Approaches.</title>
        <authorList>
            <person name="Elcheninov A.G."/>
            <person name="Menzel P."/>
            <person name="Gudbergsdottir S.R."/>
            <person name="Slesarev A.I."/>
            <person name="Kadnikov V.V."/>
            <person name="Krogh A."/>
            <person name="Bonch-Osmolovskaya E.A."/>
            <person name="Peng X."/>
            <person name="Kublanov I.V."/>
        </authorList>
    </citation>
    <scope>NUCLEOTIDE SEQUENCE [LARGE SCALE GENOMIC DNA]</scope>
    <source>
        <strain evidence="1 2">R1</strain>
    </source>
</reference>
<keyword evidence="2" id="KW-1185">Reference proteome</keyword>
<protein>
    <recommendedName>
        <fullName evidence="3">Mobile element protein</fullName>
    </recommendedName>
</protein>
<dbReference type="KEGG" id="ttf:THTE_4504"/>
<accession>A0A286RM96</accession>
<proteinExistence type="predicted"/>
<gene>
    <name evidence="1" type="ORF">THTE_4504</name>
</gene>
<organism evidence="1 2">
    <name type="scientific">Thermogutta terrifontis</name>
    <dbReference type="NCBI Taxonomy" id="1331910"/>
    <lineage>
        <taxon>Bacteria</taxon>
        <taxon>Pseudomonadati</taxon>
        <taxon>Planctomycetota</taxon>
        <taxon>Planctomycetia</taxon>
        <taxon>Pirellulales</taxon>
        <taxon>Thermoguttaceae</taxon>
        <taxon>Thermogutta</taxon>
    </lineage>
</organism>
<evidence type="ECO:0000313" key="1">
    <source>
        <dbReference type="EMBL" id="ASV77105.1"/>
    </source>
</evidence>
<dbReference type="AlphaFoldDB" id="A0A286RM96"/>
<dbReference type="EMBL" id="CP018477">
    <property type="protein sequence ID" value="ASV77105.1"/>
    <property type="molecule type" value="Genomic_DNA"/>
</dbReference>
<dbReference type="RefSeq" id="WP_095416701.1">
    <property type="nucleotide sequence ID" value="NZ_CP018477.1"/>
</dbReference>
<name>A0A286RM96_9BACT</name>